<keyword evidence="12" id="KW-1133">Transmembrane helix</keyword>
<dbReference type="PROSITE" id="PS50109">
    <property type="entry name" value="HIS_KIN"/>
    <property type="match status" value="1"/>
</dbReference>
<dbReference type="CDD" id="cd16922">
    <property type="entry name" value="HATPase_EvgS-ArcB-TorS-like"/>
    <property type="match status" value="1"/>
</dbReference>
<dbReference type="GO" id="GO:0000155">
    <property type="term" value="F:phosphorelay sensor kinase activity"/>
    <property type="evidence" value="ECO:0007669"/>
    <property type="project" value="InterPro"/>
</dbReference>
<dbReference type="InterPro" id="IPR003594">
    <property type="entry name" value="HATPase_dom"/>
</dbReference>
<feature type="compositionally biased region" description="Polar residues" evidence="11">
    <location>
        <begin position="1"/>
        <end position="12"/>
    </location>
</feature>
<keyword evidence="12" id="KW-0812">Transmembrane</keyword>
<sequence>MNKSAAQENPDNTAEGLMNMMQPRPRSRTAMPPASFRKISRSFRWLQIAIFGGLPLAILLIIALFWGMQLIITQAREKTEFDFAALTTYLHAQERYLRTLQQRNETLPTRTAMLLPEPANQSTIHDDKPYLYQVRPSIADIPYAILCMEKVTCPVNADHPANRAALHAIGDFLSDFYAAYWSRSYFPGATTLLIDGNSDLSLVVPADETIAGRQTLSPQDLLLTVATIRSAAQSAASPSLSEPEIRWLHLPDLPGTIVGYTSAPFPSGVWPVRNTDNNGQLHAATVFNLASTNLLAKIAVSPLYDEFWMLHNDSILVSNNGAPPPQTQTGTDLTLSGVVFGFTDASGSWLGVYKVRYSTLFSANSWLPLTALGLLVLCTLVGGAYARWYNRRVVQPIQQSHQALHESEAFGRTLLDTAPVALCILSRDDGSVLFANTLAQQWLDIATADDGTRQLPANLLPKDLLHADTLGSRDNLQLHDRTLQVAYAPTRYHRQPALLCAFADVSVRAQYEKALSKAKSEADSANSAKSRFLAAMSHEIRTPLYGILGTMELLSMTQLTPAQRQHLRRLQQSSAILMQLISDILDLTKIEADQMALNMESFCPGRLVQTCVDGFSGMARQKGLQIFACIEPSVPDCVQGDPTRIRQIIYNFLSNAIKFTLSGQVVARLRSQHQPDGSVELVFQVVDSGPGISAEDQTRLFTPFYQVASQNHTSQGTGLGLSISDNLARLMGGDIQVTSELGLGSSFALRITLETAACPQRPAEPDLSGLDLRVRSAHAELSRNLCLWFRKWGAQAEAILPADMPETATASANTLLIDVLVSQPGRPSDWPGKYILAGTPLAPEPDHADARLEGCGADDIARGILRYLQHPDSTSELESNSHAYHELGLQILVAEDNPINQATLRDQLELLGCTVTMTSDGAEALQRWAAASYDIVLTDVNMPRMNGYELTSALRNTGTDVPIIGVTANAMREEENHCRQAGMNAWIVKPINLDTLYHSLYTLAPHKVSARLVPDATTLPVSQIAPAIHDSATSDAISELDLIPAKHRELFRQSMTDDANSLLEAVGSQKPSSIQQALHRMHGALLSMRQQSFAKRVHNAEDALRAGPLTPELEATLLRIAIDLKTVIDEHLPT</sequence>
<keyword evidence="16" id="KW-0418">Kinase</keyword>
<dbReference type="PROSITE" id="PS50894">
    <property type="entry name" value="HPT"/>
    <property type="match status" value="1"/>
</dbReference>
<proteinExistence type="predicted"/>
<gene>
    <name evidence="16" type="ORF">DD235_12265</name>
</gene>
<comment type="caution">
    <text evidence="16">The sequence shown here is derived from an EMBL/GenBank/DDBJ whole genome shotgun (WGS) entry which is preliminary data.</text>
</comment>
<dbReference type="GO" id="GO:0005524">
    <property type="term" value="F:ATP binding"/>
    <property type="evidence" value="ECO:0007669"/>
    <property type="project" value="UniProtKB-KW"/>
</dbReference>
<feature type="domain" description="HPt" evidence="15">
    <location>
        <begin position="1040"/>
        <end position="1134"/>
    </location>
</feature>
<evidence type="ECO:0000256" key="8">
    <source>
        <dbReference type="ARBA" id="ARBA00070152"/>
    </source>
</evidence>
<dbReference type="CDD" id="cd17546">
    <property type="entry name" value="REC_hyHK_CKI1_RcsC-like"/>
    <property type="match status" value="1"/>
</dbReference>
<dbReference type="InterPro" id="IPR011006">
    <property type="entry name" value="CheY-like_superfamily"/>
</dbReference>
<keyword evidence="12" id="KW-0472">Membrane</keyword>
<keyword evidence="6" id="KW-0843">Virulence</keyword>
<evidence type="ECO:0000313" key="16">
    <source>
        <dbReference type="EMBL" id="PWF22151.1"/>
    </source>
</evidence>
<dbReference type="InterPro" id="IPR036097">
    <property type="entry name" value="HisK_dim/P_sf"/>
</dbReference>
<protein>
    <recommendedName>
        <fullName evidence="8">Virulence sensor protein BvgS</fullName>
        <ecNumber evidence="2">2.7.13.3</ecNumber>
    </recommendedName>
</protein>
<evidence type="ECO:0000256" key="1">
    <source>
        <dbReference type="ARBA" id="ARBA00000085"/>
    </source>
</evidence>
<evidence type="ECO:0000256" key="12">
    <source>
        <dbReference type="SAM" id="Phobius"/>
    </source>
</evidence>
<keyword evidence="5" id="KW-0902">Two-component regulatory system</keyword>
<evidence type="ECO:0000256" key="4">
    <source>
        <dbReference type="ARBA" id="ARBA00022729"/>
    </source>
</evidence>
<dbReference type="InterPro" id="IPR004358">
    <property type="entry name" value="Sig_transdc_His_kin-like_C"/>
</dbReference>
<evidence type="ECO:0000256" key="5">
    <source>
        <dbReference type="ARBA" id="ARBA00023012"/>
    </source>
</evidence>
<evidence type="ECO:0000256" key="7">
    <source>
        <dbReference type="ARBA" id="ARBA00058004"/>
    </source>
</evidence>
<evidence type="ECO:0000256" key="10">
    <source>
        <dbReference type="PROSITE-ProRule" id="PRU00169"/>
    </source>
</evidence>
<feature type="transmembrane region" description="Helical" evidence="12">
    <location>
        <begin position="45"/>
        <end position="68"/>
    </location>
</feature>
<dbReference type="PROSITE" id="PS50110">
    <property type="entry name" value="RESPONSE_REGULATORY"/>
    <property type="match status" value="1"/>
</dbReference>
<evidence type="ECO:0000256" key="9">
    <source>
        <dbReference type="PROSITE-ProRule" id="PRU00110"/>
    </source>
</evidence>
<reference evidence="17" key="1">
    <citation type="submission" date="2018-05" db="EMBL/GenBank/DDBJ databases">
        <authorList>
            <person name="Li Y."/>
        </authorList>
    </citation>
    <scope>NUCLEOTIDE SEQUENCE [LARGE SCALE GENOMIC DNA]</scope>
    <source>
        <strain evidence="17">3d-2-2</strain>
    </source>
</reference>
<evidence type="ECO:0000256" key="6">
    <source>
        <dbReference type="ARBA" id="ARBA00023026"/>
    </source>
</evidence>
<dbReference type="PRINTS" id="PR00344">
    <property type="entry name" value="BCTRLSENSOR"/>
</dbReference>
<dbReference type="SMART" id="SM00387">
    <property type="entry name" value="HATPase_c"/>
    <property type="match status" value="1"/>
</dbReference>
<dbReference type="Proteomes" id="UP000245212">
    <property type="component" value="Unassembled WGS sequence"/>
</dbReference>
<dbReference type="Gene3D" id="3.40.50.2300">
    <property type="match status" value="1"/>
</dbReference>
<feature type="modified residue" description="4-aspartylphosphate" evidence="10">
    <location>
        <position position="939"/>
    </location>
</feature>
<evidence type="ECO:0000313" key="17">
    <source>
        <dbReference type="Proteomes" id="UP000245212"/>
    </source>
</evidence>
<dbReference type="Gene3D" id="1.10.287.130">
    <property type="match status" value="1"/>
</dbReference>
<dbReference type="EMBL" id="QETA01000005">
    <property type="protein sequence ID" value="PWF22151.1"/>
    <property type="molecule type" value="Genomic_DNA"/>
</dbReference>
<keyword evidence="16" id="KW-0808">Transferase</keyword>
<dbReference type="PANTHER" id="PTHR45339:SF5">
    <property type="entry name" value="HISTIDINE KINASE"/>
    <property type="match status" value="1"/>
</dbReference>
<dbReference type="InterPro" id="IPR035965">
    <property type="entry name" value="PAS-like_dom_sf"/>
</dbReference>
<keyword evidence="3 10" id="KW-0597">Phosphoprotein</keyword>
<dbReference type="EC" id="2.7.13.3" evidence="2"/>
<evidence type="ECO:0000259" key="15">
    <source>
        <dbReference type="PROSITE" id="PS50894"/>
    </source>
</evidence>
<evidence type="ECO:0000259" key="13">
    <source>
        <dbReference type="PROSITE" id="PS50109"/>
    </source>
</evidence>
<keyword evidence="4" id="KW-0732">Signal</keyword>
<organism evidence="16 17">
    <name type="scientific">Corticimicrobacter populi</name>
    <dbReference type="NCBI Taxonomy" id="2175229"/>
    <lineage>
        <taxon>Bacteria</taxon>
        <taxon>Pseudomonadati</taxon>
        <taxon>Pseudomonadota</taxon>
        <taxon>Betaproteobacteria</taxon>
        <taxon>Burkholderiales</taxon>
        <taxon>Alcaligenaceae</taxon>
        <taxon>Corticimicrobacter</taxon>
    </lineage>
</organism>
<accession>A0A2V1JZS2</accession>
<dbReference type="InterPro" id="IPR001789">
    <property type="entry name" value="Sig_transdc_resp-reg_receiver"/>
</dbReference>
<feature type="region of interest" description="Disordered" evidence="11">
    <location>
        <begin position="1"/>
        <end position="32"/>
    </location>
</feature>
<feature type="domain" description="Histidine kinase" evidence="13">
    <location>
        <begin position="535"/>
        <end position="755"/>
    </location>
</feature>
<evidence type="ECO:0000256" key="3">
    <source>
        <dbReference type="ARBA" id="ARBA00022553"/>
    </source>
</evidence>
<dbReference type="InterPro" id="IPR036890">
    <property type="entry name" value="HATPase_C_sf"/>
</dbReference>
<dbReference type="PANTHER" id="PTHR45339">
    <property type="entry name" value="HYBRID SIGNAL TRANSDUCTION HISTIDINE KINASE J"/>
    <property type="match status" value="1"/>
</dbReference>
<dbReference type="SUPFAM" id="SSF47226">
    <property type="entry name" value="Histidine-containing phosphotransfer domain, HPT domain"/>
    <property type="match status" value="1"/>
</dbReference>
<feature type="modified residue" description="Phosphohistidine" evidence="9">
    <location>
        <position position="1079"/>
    </location>
</feature>
<dbReference type="SMART" id="SM00448">
    <property type="entry name" value="REC"/>
    <property type="match status" value="1"/>
</dbReference>
<dbReference type="Gene3D" id="1.20.120.160">
    <property type="entry name" value="HPT domain"/>
    <property type="match status" value="1"/>
</dbReference>
<evidence type="ECO:0000259" key="14">
    <source>
        <dbReference type="PROSITE" id="PS50110"/>
    </source>
</evidence>
<dbReference type="InterPro" id="IPR036641">
    <property type="entry name" value="HPT_dom_sf"/>
</dbReference>
<evidence type="ECO:0000256" key="2">
    <source>
        <dbReference type="ARBA" id="ARBA00012438"/>
    </source>
</evidence>
<dbReference type="Gene3D" id="3.30.565.10">
    <property type="entry name" value="Histidine kinase-like ATPase, C-terminal domain"/>
    <property type="match status" value="1"/>
</dbReference>
<dbReference type="CDD" id="cd00082">
    <property type="entry name" value="HisKA"/>
    <property type="match status" value="1"/>
</dbReference>
<feature type="domain" description="Response regulatory" evidence="14">
    <location>
        <begin position="890"/>
        <end position="1004"/>
    </location>
</feature>
<dbReference type="SUPFAM" id="SSF55874">
    <property type="entry name" value="ATPase domain of HSP90 chaperone/DNA topoisomerase II/histidine kinase"/>
    <property type="match status" value="1"/>
</dbReference>
<evidence type="ECO:0000256" key="11">
    <source>
        <dbReference type="SAM" id="MobiDB-lite"/>
    </source>
</evidence>
<dbReference type="Pfam" id="PF02518">
    <property type="entry name" value="HATPase_c"/>
    <property type="match status" value="1"/>
</dbReference>
<dbReference type="InterPro" id="IPR008207">
    <property type="entry name" value="Sig_transdc_His_kin_Hpt_dom"/>
</dbReference>
<comment type="function">
    <text evidence="7">Member of the two-component regulatory system BvgS/BvgA. Phosphorylates BvgA via a four-step phosphorelay in response to environmental signals.</text>
</comment>
<comment type="catalytic activity">
    <reaction evidence="1">
        <text>ATP + protein L-histidine = ADP + protein N-phospho-L-histidine.</text>
        <dbReference type="EC" id="2.7.13.3"/>
    </reaction>
</comment>
<name>A0A2V1JZS2_9BURK</name>
<dbReference type="AlphaFoldDB" id="A0A2V1JZS2"/>
<dbReference type="GO" id="GO:0005886">
    <property type="term" value="C:plasma membrane"/>
    <property type="evidence" value="ECO:0007669"/>
    <property type="project" value="UniProtKB-SubCell"/>
</dbReference>
<dbReference type="Pfam" id="PF00512">
    <property type="entry name" value="HisKA"/>
    <property type="match status" value="1"/>
</dbReference>
<dbReference type="SMART" id="SM00388">
    <property type="entry name" value="HisKA"/>
    <property type="match status" value="1"/>
</dbReference>
<dbReference type="InterPro" id="IPR005467">
    <property type="entry name" value="His_kinase_dom"/>
</dbReference>
<dbReference type="Pfam" id="PF00072">
    <property type="entry name" value="Response_reg"/>
    <property type="match status" value="1"/>
</dbReference>
<dbReference type="SUPFAM" id="SSF55785">
    <property type="entry name" value="PYP-like sensor domain (PAS domain)"/>
    <property type="match status" value="1"/>
</dbReference>
<dbReference type="SUPFAM" id="SSF47384">
    <property type="entry name" value="Homodimeric domain of signal transducing histidine kinase"/>
    <property type="match status" value="1"/>
</dbReference>
<dbReference type="FunFam" id="3.30.565.10:FF:000010">
    <property type="entry name" value="Sensor histidine kinase RcsC"/>
    <property type="match status" value="1"/>
</dbReference>
<dbReference type="Pfam" id="PF01627">
    <property type="entry name" value="Hpt"/>
    <property type="match status" value="1"/>
</dbReference>
<keyword evidence="17" id="KW-1185">Reference proteome</keyword>
<dbReference type="SUPFAM" id="SSF52172">
    <property type="entry name" value="CheY-like"/>
    <property type="match status" value="1"/>
</dbReference>
<dbReference type="InterPro" id="IPR003661">
    <property type="entry name" value="HisK_dim/P_dom"/>
</dbReference>